<protein>
    <submittedName>
        <fullName evidence="1">Uncharacterized protein</fullName>
    </submittedName>
</protein>
<keyword evidence="2" id="KW-1185">Reference proteome</keyword>
<sequence>MVLQNFNIGYLLYNLKCIFHLCKMEINCKSKVSNESQLIEEVESYFKDEEMIMKNGLCQKAERMIIEDEETELQVRVELKEDDSKAEDTDCSKRKVCVK</sequence>
<evidence type="ECO:0000313" key="2">
    <source>
        <dbReference type="Proteomes" id="UP000326759"/>
    </source>
</evidence>
<organism evidence="1 2">
    <name type="scientific">Armadillidium nasatum</name>
    <dbReference type="NCBI Taxonomy" id="96803"/>
    <lineage>
        <taxon>Eukaryota</taxon>
        <taxon>Metazoa</taxon>
        <taxon>Ecdysozoa</taxon>
        <taxon>Arthropoda</taxon>
        <taxon>Crustacea</taxon>
        <taxon>Multicrustacea</taxon>
        <taxon>Malacostraca</taxon>
        <taxon>Eumalacostraca</taxon>
        <taxon>Peracarida</taxon>
        <taxon>Isopoda</taxon>
        <taxon>Oniscidea</taxon>
        <taxon>Crinocheta</taxon>
        <taxon>Armadillidiidae</taxon>
        <taxon>Armadillidium</taxon>
    </lineage>
</organism>
<accession>A0A5N5TNB1</accession>
<dbReference type="Proteomes" id="UP000326759">
    <property type="component" value="Unassembled WGS sequence"/>
</dbReference>
<dbReference type="EMBL" id="SEYY01000271">
    <property type="protein sequence ID" value="KAB7507650.1"/>
    <property type="molecule type" value="Genomic_DNA"/>
</dbReference>
<reference evidence="1 2" key="1">
    <citation type="journal article" date="2019" name="PLoS Biol.">
        <title>Sex chromosomes control vertical transmission of feminizing Wolbachia symbionts in an isopod.</title>
        <authorList>
            <person name="Becking T."/>
            <person name="Chebbi M.A."/>
            <person name="Giraud I."/>
            <person name="Moumen B."/>
            <person name="Laverre T."/>
            <person name="Caubet Y."/>
            <person name="Peccoud J."/>
            <person name="Gilbert C."/>
            <person name="Cordaux R."/>
        </authorList>
    </citation>
    <scope>NUCLEOTIDE SEQUENCE [LARGE SCALE GENOMIC DNA]</scope>
    <source>
        <strain evidence="1">ANa2</strain>
        <tissue evidence="1">Whole body excluding digestive tract and cuticle</tissue>
    </source>
</reference>
<evidence type="ECO:0000313" key="1">
    <source>
        <dbReference type="EMBL" id="KAB7507650.1"/>
    </source>
</evidence>
<comment type="caution">
    <text evidence="1">The sequence shown here is derived from an EMBL/GenBank/DDBJ whole genome shotgun (WGS) entry which is preliminary data.</text>
</comment>
<dbReference type="OrthoDB" id="10597972at2759"/>
<name>A0A5N5TNB1_9CRUS</name>
<dbReference type="AlphaFoldDB" id="A0A5N5TNB1"/>
<proteinExistence type="predicted"/>
<gene>
    <name evidence="1" type="ORF">Anas_03575</name>
</gene>